<reference evidence="3 4" key="1">
    <citation type="submission" date="2014-06" db="EMBL/GenBank/DDBJ databases">
        <title>Evolutionary Origins and Diversification of the Mycorrhizal Mutualists.</title>
        <authorList>
            <consortium name="DOE Joint Genome Institute"/>
            <consortium name="Mycorrhizal Genomics Consortium"/>
            <person name="Kohler A."/>
            <person name="Kuo A."/>
            <person name="Nagy L.G."/>
            <person name="Floudas D."/>
            <person name="Copeland A."/>
            <person name="Barry K.W."/>
            <person name="Cichocki N."/>
            <person name="Veneault-Fourrey C."/>
            <person name="LaButti K."/>
            <person name="Lindquist E.A."/>
            <person name="Lipzen A."/>
            <person name="Lundell T."/>
            <person name="Morin E."/>
            <person name="Murat C."/>
            <person name="Riley R."/>
            <person name="Ohm R."/>
            <person name="Sun H."/>
            <person name="Tunlid A."/>
            <person name="Henrissat B."/>
            <person name="Grigoriev I.V."/>
            <person name="Hibbett D.S."/>
            <person name="Martin F."/>
        </authorList>
    </citation>
    <scope>NUCLEOTIDE SEQUENCE [LARGE SCALE GENOMIC DNA]</scope>
    <source>
        <strain evidence="3 4">SS14</strain>
    </source>
</reference>
<name>A0A0C9UTY4_SPHS4</name>
<dbReference type="HOGENOM" id="CLU_845121_0_0_1"/>
<sequence length="329" mass="37325">MLASAAIRWVSNTYISELQYSVGQWATLNIYGLLTENPEYQVKLAIGAHFHLKPILSEDGVPLRPGGCAPPPPPPPPSPPKLQSRSSLSIRLGRRIGYGRFGNIYEADVIGDGVQLPPLVVKIARQYRNVELAREAAFYRDYRAFQGTIIPKCYGFFQTRLQNDLKTSPWKFNRESQDEREIEDDLKYSTEIQEEDRWEIAQVPINDQSSIAHYHYRPSILHEAEECVASALRSSRQSRQNILSILVLERLGDSLPLYAPVDPFEYAINLNIHFSPLTSIFRKDVRDLFEDLGKFGIIHGDLRYTNILQASQTARNVICPIMGMHINGG</sequence>
<dbReference type="PROSITE" id="PS00107">
    <property type="entry name" value="PROTEIN_KINASE_ATP"/>
    <property type="match status" value="1"/>
</dbReference>
<protein>
    <submittedName>
        <fullName evidence="3">Uncharacterized protein</fullName>
    </submittedName>
</protein>
<evidence type="ECO:0000313" key="4">
    <source>
        <dbReference type="Proteomes" id="UP000054279"/>
    </source>
</evidence>
<proteinExistence type="predicted"/>
<keyword evidence="1" id="KW-0067">ATP-binding</keyword>
<gene>
    <name evidence="3" type="ORF">M422DRAFT_50061</name>
</gene>
<dbReference type="EMBL" id="KN837161">
    <property type="protein sequence ID" value="KIJ38314.1"/>
    <property type="molecule type" value="Genomic_DNA"/>
</dbReference>
<dbReference type="InterPro" id="IPR017441">
    <property type="entry name" value="Protein_kinase_ATP_BS"/>
</dbReference>
<evidence type="ECO:0000313" key="3">
    <source>
        <dbReference type="EMBL" id="KIJ38314.1"/>
    </source>
</evidence>
<feature type="binding site" evidence="1">
    <location>
        <position position="122"/>
    </location>
    <ligand>
        <name>ATP</name>
        <dbReference type="ChEBI" id="CHEBI:30616"/>
    </ligand>
</feature>
<feature type="compositionally biased region" description="Pro residues" evidence="2">
    <location>
        <begin position="68"/>
        <end position="80"/>
    </location>
</feature>
<dbReference type="InterPro" id="IPR011009">
    <property type="entry name" value="Kinase-like_dom_sf"/>
</dbReference>
<organism evidence="3 4">
    <name type="scientific">Sphaerobolus stellatus (strain SS14)</name>
    <dbReference type="NCBI Taxonomy" id="990650"/>
    <lineage>
        <taxon>Eukaryota</taxon>
        <taxon>Fungi</taxon>
        <taxon>Dikarya</taxon>
        <taxon>Basidiomycota</taxon>
        <taxon>Agaricomycotina</taxon>
        <taxon>Agaricomycetes</taxon>
        <taxon>Phallomycetidae</taxon>
        <taxon>Geastrales</taxon>
        <taxon>Sphaerobolaceae</taxon>
        <taxon>Sphaerobolus</taxon>
    </lineage>
</organism>
<dbReference type="SUPFAM" id="SSF56112">
    <property type="entry name" value="Protein kinase-like (PK-like)"/>
    <property type="match status" value="1"/>
</dbReference>
<dbReference type="Proteomes" id="UP000054279">
    <property type="component" value="Unassembled WGS sequence"/>
</dbReference>
<keyword evidence="1" id="KW-0547">Nucleotide-binding</keyword>
<evidence type="ECO:0000256" key="1">
    <source>
        <dbReference type="PROSITE-ProRule" id="PRU10141"/>
    </source>
</evidence>
<evidence type="ECO:0000256" key="2">
    <source>
        <dbReference type="SAM" id="MobiDB-lite"/>
    </source>
</evidence>
<dbReference type="AlphaFoldDB" id="A0A0C9UTY4"/>
<feature type="region of interest" description="Disordered" evidence="2">
    <location>
        <begin position="63"/>
        <end position="85"/>
    </location>
</feature>
<dbReference type="GO" id="GO:0005524">
    <property type="term" value="F:ATP binding"/>
    <property type="evidence" value="ECO:0007669"/>
    <property type="project" value="UniProtKB-UniRule"/>
</dbReference>
<keyword evidence="4" id="KW-1185">Reference proteome</keyword>
<accession>A0A0C9UTY4</accession>
<dbReference type="OrthoDB" id="3182995at2759"/>